<dbReference type="Proteomes" id="UP000321523">
    <property type="component" value="Unassembled WGS sequence"/>
</dbReference>
<evidence type="ECO:0000313" key="6">
    <source>
        <dbReference type="Proteomes" id="UP000321523"/>
    </source>
</evidence>
<proteinExistence type="predicted"/>
<protein>
    <submittedName>
        <fullName evidence="5">GntR family transcriptional regulator</fullName>
    </submittedName>
</protein>
<evidence type="ECO:0000259" key="4">
    <source>
        <dbReference type="PROSITE" id="PS50949"/>
    </source>
</evidence>
<comment type="caution">
    <text evidence="5">The sequence shown here is derived from an EMBL/GenBank/DDBJ whole genome shotgun (WGS) entry which is preliminary data.</text>
</comment>
<dbReference type="Gene3D" id="1.10.10.10">
    <property type="entry name" value="Winged helix-like DNA-binding domain superfamily/Winged helix DNA-binding domain"/>
    <property type="match status" value="1"/>
</dbReference>
<dbReference type="RefSeq" id="WP_044430836.1">
    <property type="nucleotide sequence ID" value="NZ_BJYZ01000008.1"/>
</dbReference>
<sequence length="247" mass="27684">MDTRNIRTRAATGANALVQLIESNIADGSWTAGFKLPPERDLEKQFGVSRNTLRKSLKLLQDKGRIVRHVGRGSFVAPARQDLPQSRALDSFVPVSADSLVLRIHGASPAEIMEVRLVVEPAAIELAALRANAGDVRRIRDCLTQSEQAGEIADFEHWDGQLHVAIVAASKNSLLMDLYATMNETRNQPEWLRLKHRSLTPERRRIYQEQHRRIVDALADRDAVTARNELRDHLLLVRSNLLGPVNS</sequence>
<dbReference type="PANTHER" id="PTHR43537">
    <property type="entry name" value="TRANSCRIPTIONAL REGULATOR, GNTR FAMILY"/>
    <property type="match status" value="1"/>
</dbReference>
<evidence type="ECO:0000256" key="1">
    <source>
        <dbReference type="ARBA" id="ARBA00023015"/>
    </source>
</evidence>
<reference evidence="5 6" key="1">
    <citation type="submission" date="2019-07" db="EMBL/GenBank/DDBJ databases">
        <title>Whole genome shotgun sequence of Skermanella aerolata NBRC 106429.</title>
        <authorList>
            <person name="Hosoyama A."/>
            <person name="Uohara A."/>
            <person name="Ohji S."/>
            <person name="Ichikawa N."/>
        </authorList>
    </citation>
    <scope>NUCLEOTIDE SEQUENCE [LARGE SCALE GENOMIC DNA]</scope>
    <source>
        <strain evidence="5 6">NBRC 106429</strain>
    </source>
</reference>
<evidence type="ECO:0000256" key="3">
    <source>
        <dbReference type="ARBA" id="ARBA00023163"/>
    </source>
</evidence>
<dbReference type="InterPro" id="IPR000524">
    <property type="entry name" value="Tscrpt_reg_HTH_GntR"/>
</dbReference>
<keyword evidence="2" id="KW-0238">DNA-binding</keyword>
<gene>
    <name evidence="5" type="ORF">SAE02_21520</name>
</gene>
<keyword evidence="1" id="KW-0805">Transcription regulation</keyword>
<dbReference type="Pfam" id="PF07729">
    <property type="entry name" value="FCD"/>
    <property type="match status" value="1"/>
</dbReference>
<dbReference type="OrthoDB" id="9812645at2"/>
<dbReference type="InterPro" id="IPR011711">
    <property type="entry name" value="GntR_C"/>
</dbReference>
<dbReference type="InterPro" id="IPR008920">
    <property type="entry name" value="TF_FadR/GntR_C"/>
</dbReference>
<accession>A0A512DNE9</accession>
<dbReference type="SMART" id="SM00895">
    <property type="entry name" value="FCD"/>
    <property type="match status" value="1"/>
</dbReference>
<evidence type="ECO:0000313" key="5">
    <source>
        <dbReference type="EMBL" id="GEO38004.1"/>
    </source>
</evidence>
<dbReference type="GO" id="GO:0003700">
    <property type="term" value="F:DNA-binding transcription factor activity"/>
    <property type="evidence" value="ECO:0007669"/>
    <property type="project" value="InterPro"/>
</dbReference>
<dbReference type="SUPFAM" id="SSF48008">
    <property type="entry name" value="GntR ligand-binding domain-like"/>
    <property type="match status" value="1"/>
</dbReference>
<dbReference type="InterPro" id="IPR036390">
    <property type="entry name" value="WH_DNA-bd_sf"/>
</dbReference>
<dbReference type="Pfam" id="PF00392">
    <property type="entry name" value="GntR"/>
    <property type="match status" value="1"/>
</dbReference>
<dbReference type="SMART" id="SM00345">
    <property type="entry name" value="HTH_GNTR"/>
    <property type="match status" value="1"/>
</dbReference>
<dbReference type="PANTHER" id="PTHR43537:SF5">
    <property type="entry name" value="UXU OPERON TRANSCRIPTIONAL REGULATOR"/>
    <property type="match status" value="1"/>
</dbReference>
<organism evidence="5 6">
    <name type="scientific">Skermanella aerolata</name>
    <dbReference type="NCBI Taxonomy" id="393310"/>
    <lineage>
        <taxon>Bacteria</taxon>
        <taxon>Pseudomonadati</taxon>
        <taxon>Pseudomonadota</taxon>
        <taxon>Alphaproteobacteria</taxon>
        <taxon>Rhodospirillales</taxon>
        <taxon>Azospirillaceae</taxon>
        <taxon>Skermanella</taxon>
    </lineage>
</organism>
<dbReference type="InterPro" id="IPR036388">
    <property type="entry name" value="WH-like_DNA-bd_sf"/>
</dbReference>
<dbReference type="Gene3D" id="1.20.120.530">
    <property type="entry name" value="GntR ligand-binding domain-like"/>
    <property type="match status" value="1"/>
</dbReference>
<dbReference type="AlphaFoldDB" id="A0A512DNE9"/>
<dbReference type="SUPFAM" id="SSF46785">
    <property type="entry name" value="Winged helix' DNA-binding domain"/>
    <property type="match status" value="1"/>
</dbReference>
<dbReference type="EMBL" id="BJYZ01000008">
    <property type="protein sequence ID" value="GEO38004.1"/>
    <property type="molecule type" value="Genomic_DNA"/>
</dbReference>
<keyword evidence="3" id="KW-0804">Transcription</keyword>
<evidence type="ECO:0000256" key="2">
    <source>
        <dbReference type="ARBA" id="ARBA00023125"/>
    </source>
</evidence>
<keyword evidence="6" id="KW-1185">Reference proteome</keyword>
<dbReference type="PROSITE" id="PS50949">
    <property type="entry name" value="HTH_GNTR"/>
    <property type="match status" value="1"/>
</dbReference>
<dbReference type="GO" id="GO:0003677">
    <property type="term" value="F:DNA binding"/>
    <property type="evidence" value="ECO:0007669"/>
    <property type="project" value="UniProtKB-KW"/>
</dbReference>
<dbReference type="PRINTS" id="PR00035">
    <property type="entry name" value="HTHGNTR"/>
</dbReference>
<name>A0A512DNE9_9PROT</name>
<dbReference type="CDD" id="cd07377">
    <property type="entry name" value="WHTH_GntR"/>
    <property type="match status" value="1"/>
</dbReference>
<feature type="domain" description="HTH gntR-type" evidence="4">
    <location>
        <begin position="11"/>
        <end position="79"/>
    </location>
</feature>